<dbReference type="GO" id="GO:0043023">
    <property type="term" value="F:ribosomal large subunit binding"/>
    <property type="evidence" value="ECO:0007669"/>
    <property type="project" value="UniProtKB-UniRule"/>
</dbReference>
<evidence type="ECO:0000256" key="5">
    <source>
        <dbReference type="ARBA" id="ARBA00022842"/>
    </source>
</evidence>
<dbReference type="InterPro" id="IPR012676">
    <property type="entry name" value="TGS-like"/>
</dbReference>
<proteinExistence type="inferred from homology"/>
<dbReference type="EMBL" id="CP054393">
    <property type="protein sequence ID" value="QTX02891.1"/>
    <property type="molecule type" value="Genomic_DNA"/>
</dbReference>
<comment type="similarity">
    <text evidence="6">Belongs to the TRAFAC class OBG-HflX-like GTPase superfamily. OBG GTPase family. YchF/OLA1 subfamily.</text>
</comment>
<dbReference type="InterPro" id="IPR012675">
    <property type="entry name" value="Beta-grasp_dom_sf"/>
</dbReference>
<dbReference type="Gene3D" id="1.10.150.300">
    <property type="entry name" value="TGS-like domain"/>
    <property type="match status" value="1"/>
</dbReference>
<dbReference type="Gene3D" id="3.10.20.30">
    <property type="match status" value="1"/>
</dbReference>
<evidence type="ECO:0000256" key="4">
    <source>
        <dbReference type="ARBA" id="ARBA00022840"/>
    </source>
</evidence>
<dbReference type="GO" id="GO:0005737">
    <property type="term" value="C:cytoplasm"/>
    <property type="evidence" value="ECO:0007669"/>
    <property type="project" value="TreeGrafter"/>
</dbReference>
<evidence type="ECO:0000256" key="2">
    <source>
        <dbReference type="ARBA" id="ARBA00022723"/>
    </source>
</evidence>
<evidence type="ECO:0000313" key="12">
    <source>
        <dbReference type="Proteomes" id="UP000672038"/>
    </source>
</evidence>
<dbReference type="InterPro" id="IPR031167">
    <property type="entry name" value="G_OBG"/>
</dbReference>
<dbReference type="Pfam" id="PF01926">
    <property type="entry name" value="MMR_HSR1"/>
    <property type="match status" value="1"/>
</dbReference>
<dbReference type="FunFam" id="3.10.20.30:FF:000001">
    <property type="entry name" value="Ribosome-binding ATPase YchF"/>
    <property type="match status" value="1"/>
</dbReference>
<dbReference type="InterPro" id="IPR041706">
    <property type="entry name" value="YchF_N"/>
</dbReference>
<evidence type="ECO:0000313" key="10">
    <source>
        <dbReference type="EMBL" id="QTX02891.1"/>
    </source>
</evidence>
<dbReference type="PIRSF" id="PIRSF006641">
    <property type="entry name" value="CHP00092"/>
    <property type="match status" value="1"/>
</dbReference>
<dbReference type="Gene3D" id="3.40.50.300">
    <property type="entry name" value="P-loop containing nucleotide triphosphate hydrolases"/>
    <property type="match status" value="1"/>
</dbReference>
<keyword evidence="3 6" id="KW-0547">Nucleotide-binding</keyword>
<dbReference type="InterPro" id="IPR023192">
    <property type="entry name" value="TGS-like_dom_sf"/>
</dbReference>
<dbReference type="SUPFAM" id="SSF52540">
    <property type="entry name" value="P-loop containing nucleoside triphosphate hydrolases"/>
    <property type="match status" value="1"/>
</dbReference>
<dbReference type="InterPro" id="IPR013029">
    <property type="entry name" value="YchF_C"/>
</dbReference>
<feature type="domain" description="OBG-type G" evidence="8">
    <location>
        <begin position="1"/>
        <end position="258"/>
    </location>
</feature>
<evidence type="ECO:0000256" key="1">
    <source>
        <dbReference type="ARBA" id="ARBA00001946"/>
    </source>
</evidence>
<dbReference type="Pfam" id="PF06071">
    <property type="entry name" value="YchF-GTPase_C"/>
    <property type="match status" value="1"/>
</dbReference>
<dbReference type="PROSITE" id="PS51710">
    <property type="entry name" value="G_OBG"/>
    <property type="match status" value="1"/>
</dbReference>
<keyword evidence="4 6" id="KW-0067">ATP-binding</keyword>
<feature type="coiled-coil region" evidence="7">
    <location>
        <begin position="128"/>
        <end position="173"/>
    </location>
</feature>
<dbReference type="AlphaFoldDB" id="A0A975FJA7"/>
<reference evidence="11" key="1">
    <citation type="submission" date="2020-06" db="EMBL/GenBank/DDBJ databases">
        <title>Complete genome sequence of Candidatus Phytoplasma luffae NCHU2019.</title>
        <authorList>
            <person name="Cho S.-T."/>
            <person name="Tan C.-M."/>
            <person name="Li J.-R."/>
            <person name="Chien Y.-Y."/>
            <person name="Chiu Y.-C."/>
            <person name="Yang J.-Y."/>
            <person name="Kuo C.-H."/>
        </authorList>
    </citation>
    <scope>NUCLEOTIDE SEQUENCE</scope>
    <source>
        <strain evidence="11">NCHU2019</strain>
    </source>
</reference>
<dbReference type="KEGG" id="pluf:LFWB_3210"/>
<dbReference type="InterPro" id="IPR004396">
    <property type="entry name" value="ATPase_YchF/OLA1"/>
</dbReference>
<dbReference type="HAMAP" id="MF_00944">
    <property type="entry name" value="YchF_OLA1_ATPase"/>
    <property type="match status" value="1"/>
</dbReference>
<keyword evidence="5" id="KW-0460">Magnesium</keyword>
<dbReference type="InterPro" id="IPR027417">
    <property type="entry name" value="P-loop_NTPase"/>
</dbReference>
<evidence type="ECO:0000313" key="11">
    <source>
        <dbReference type="EMBL" id="QTX03010.1"/>
    </source>
</evidence>
<organism evidence="11 12">
    <name type="scientific">Loofah witches'-broom phytoplasma</name>
    <dbReference type="NCBI Taxonomy" id="35773"/>
    <lineage>
        <taxon>Bacteria</taxon>
        <taxon>Bacillati</taxon>
        <taxon>Mycoplasmatota</taxon>
        <taxon>Mollicutes</taxon>
        <taxon>Acholeplasmatales</taxon>
        <taxon>Acholeplasmataceae</taxon>
        <taxon>Candidatus Phytoplasma</taxon>
        <taxon>16SrVIII (Loofah witches'-broom group)</taxon>
    </lineage>
</organism>
<dbReference type="InterPro" id="IPR004095">
    <property type="entry name" value="TGS"/>
</dbReference>
<dbReference type="Proteomes" id="UP000672038">
    <property type="component" value="Chromosome"/>
</dbReference>
<comment type="function">
    <text evidence="6">ATPase that binds to both the 70S ribosome and the 50S ribosomal subunit in a nucleotide-independent manner.</text>
</comment>
<keyword evidence="7" id="KW-0175">Coiled coil</keyword>
<evidence type="ECO:0000256" key="7">
    <source>
        <dbReference type="SAM" id="Coils"/>
    </source>
</evidence>
<dbReference type="GO" id="GO:0005525">
    <property type="term" value="F:GTP binding"/>
    <property type="evidence" value="ECO:0007669"/>
    <property type="project" value="InterPro"/>
</dbReference>
<keyword evidence="2" id="KW-0479">Metal-binding</keyword>
<dbReference type="PROSITE" id="PS51880">
    <property type="entry name" value="TGS"/>
    <property type="match status" value="1"/>
</dbReference>
<gene>
    <name evidence="11" type="primary">engD</name>
    <name evidence="6" type="synonym">ychF</name>
    <name evidence="10" type="ORF">LFWB_3210</name>
    <name evidence="11" type="ORF">LFWB_4440</name>
</gene>
<dbReference type="EMBL" id="CP054393">
    <property type="protein sequence ID" value="QTX03010.1"/>
    <property type="molecule type" value="Genomic_DNA"/>
</dbReference>
<dbReference type="GO" id="GO:0016887">
    <property type="term" value="F:ATP hydrolysis activity"/>
    <property type="evidence" value="ECO:0007669"/>
    <property type="project" value="UniProtKB-UniRule"/>
</dbReference>
<evidence type="ECO:0000256" key="3">
    <source>
        <dbReference type="ARBA" id="ARBA00022741"/>
    </source>
</evidence>
<dbReference type="CDD" id="cd01900">
    <property type="entry name" value="YchF"/>
    <property type="match status" value="1"/>
</dbReference>
<dbReference type="SUPFAM" id="SSF81271">
    <property type="entry name" value="TGS-like"/>
    <property type="match status" value="1"/>
</dbReference>
<dbReference type="PANTHER" id="PTHR23305:SF18">
    <property type="entry name" value="OBG-TYPE G DOMAIN-CONTAINING PROTEIN"/>
    <property type="match status" value="1"/>
</dbReference>
<comment type="cofactor">
    <cofactor evidence="1">
        <name>Mg(2+)</name>
        <dbReference type="ChEBI" id="CHEBI:18420"/>
    </cofactor>
</comment>
<dbReference type="GO" id="GO:0005524">
    <property type="term" value="F:ATP binding"/>
    <property type="evidence" value="ECO:0007669"/>
    <property type="project" value="UniProtKB-UniRule"/>
</dbReference>
<dbReference type="KEGG" id="pluf:LFWB_4440"/>
<dbReference type="CDD" id="cd04867">
    <property type="entry name" value="TGS_YchF_OLA1"/>
    <property type="match status" value="1"/>
</dbReference>
<dbReference type="GO" id="GO:0046872">
    <property type="term" value="F:metal ion binding"/>
    <property type="evidence" value="ECO:0007669"/>
    <property type="project" value="UniProtKB-KW"/>
</dbReference>
<dbReference type="FunFam" id="1.10.150.300:FF:000001">
    <property type="entry name" value="Ribosome-binding ATPase YchF"/>
    <property type="match status" value="1"/>
</dbReference>
<dbReference type="PRINTS" id="PR00326">
    <property type="entry name" value="GTP1OBG"/>
</dbReference>
<evidence type="ECO:0000256" key="6">
    <source>
        <dbReference type="HAMAP-Rule" id="MF_00944"/>
    </source>
</evidence>
<dbReference type="PANTHER" id="PTHR23305">
    <property type="entry name" value="OBG GTPASE FAMILY"/>
    <property type="match status" value="1"/>
</dbReference>
<feature type="domain" description="TGS" evidence="9">
    <location>
        <begin position="280"/>
        <end position="363"/>
    </location>
</feature>
<dbReference type="NCBIfam" id="TIGR00092">
    <property type="entry name" value="redox-regulated ATPase YchF"/>
    <property type="match status" value="1"/>
</dbReference>
<dbReference type="RefSeq" id="WP_210954517.1">
    <property type="nucleotide sequence ID" value="NZ_CP054393.1"/>
</dbReference>
<evidence type="ECO:0000259" key="8">
    <source>
        <dbReference type="PROSITE" id="PS51710"/>
    </source>
</evidence>
<name>A0A975FJA7_LOWBP</name>
<evidence type="ECO:0000259" key="9">
    <source>
        <dbReference type="PROSITE" id="PS51880"/>
    </source>
</evidence>
<dbReference type="InterPro" id="IPR006073">
    <property type="entry name" value="GTP-bd"/>
</dbReference>
<protein>
    <recommendedName>
        <fullName evidence="6">Ribosome-binding ATPase YchF</fullName>
    </recommendedName>
</protein>
<feature type="binding site" evidence="6">
    <location>
        <begin position="10"/>
        <end position="15"/>
    </location>
    <ligand>
        <name>ATP</name>
        <dbReference type="ChEBI" id="CHEBI:30616"/>
    </ligand>
</feature>
<accession>A0A975FJA7</accession>
<keyword evidence="12" id="KW-1185">Reference proteome</keyword>
<sequence length="372" mass="42784">MKLGIIGLPNVGKSTLFNTITNMNVLEANYPFATIQPNVGIVSVTDDRLNFLAHSFKSQKVIQTQIQFVDIAGLVKNASKGEGLGNKFLGHIKDVDAVCHVVKCFEDPNIIHVYDKIDPVEESNIIEIELILSDLEQIEKRLLKLNKTKKTKEECYLDEIKLLNKLKNHLEKEMMNISEIDLNEKELKIIKSLNLLSLKPMIYIGNFKENDLNDLQNNLFFKKMSKYSEEKKRKFIPVCVLLEKEISTLDIEEQKSFLQNLNLKKSALEEIIQNSYKLLGLQTYFTSGPTETRAWSFIKGMTASECAGLIHSDFQKGFIKAEIYNYEDLKNFPNFSKIKENGKLRLEGRNYLVQDGDIIHFYFNVSKQQNKN</sequence>